<protein>
    <submittedName>
        <fullName evidence="2">Uncharacterized protein</fullName>
    </submittedName>
</protein>
<feature type="compositionally biased region" description="Polar residues" evidence="1">
    <location>
        <begin position="30"/>
        <end position="39"/>
    </location>
</feature>
<accession>A0A7J9FHN7</accession>
<gene>
    <name evidence="2" type="ORF">Gotri_026211</name>
</gene>
<organism evidence="2 3">
    <name type="scientific">Gossypium trilobum</name>
    <dbReference type="NCBI Taxonomy" id="34281"/>
    <lineage>
        <taxon>Eukaryota</taxon>
        <taxon>Viridiplantae</taxon>
        <taxon>Streptophyta</taxon>
        <taxon>Embryophyta</taxon>
        <taxon>Tracheophyta</taxon>
        <taxon>Spermatophyta</taxon>
        <taxon>Magnoliopsida</taxon>
        <taxon>eudicotyledons</taxon>
        <taxon>Gunneridae</taxon>
        <taxon>Pentapetalae</taxon>
        <taxon>rosids</taxon>
        <taxon>malvids</taxon>
        <taxon>Malvales</taxon>
        <taxon>Malvaceae</taxon>
        <taxon>Malvoideae</taxon>
        <taxon>Gossypium</taxon>
    </lineage>
</organism>
<comment type="caution">
    <text evidence="2">The sequence shown here is derived from an EMBL/GenBank/DDBJ whole genome shotgun (WGS) entry which is preliminary data.</text>
</comment>
<evidence type="ECO:0000313" key="3">
    <source>
        <dbReference type="Proteomes" id="UP000593568"/>
    </source>
</evidence>
<evidence type="ECO:0000256" key="1">
    <source>
        <dbReference type="SAM" id="MobiDB-lite"/>
    </source>
</evidence>
<feature type="region of interest" description="Disordered" evidence="1">
    <location>
        <begin position="14"/>
        <end position="39"/>
    </location>
</feature>
<dbReference type="Proteomes" id="UP000593568">
    <property type="component" value="Unassembled WGS sequence"/>
</dbReference>
<dbReference type="AlphaFoldDB" id="A0A7J9FHN7"/>
<proteinExistence type="predicted"/>
<keyword evidence="3" id="KW-1185">Reference proteome</keyword>
<dbReference type="EMBL" id="JABEZW010216438">
    <property type="protein sequence ID" value="MBA0784809.1"/>
    <property type="molecule type" value="Genomic_DNA"/>
</dbReference>
<evidence type="ECO:0000313" key="2">
    <source>
        <dbReference type="EMBL" id="MBA0784809.1"/>
    </source>
</evidence>
<name>A0A7J9FHN7_9ROSI</name>
<sequence>MKNSSYNLNLMQQREKQRLQRGKQSREESTMNSNNSFRI</sequence>
<reference evidence="2 3" key="1">
    <citation type="journal article" date="2019" name="Genome Biol. Evol.">
        <title>Insights into the evolution of the New World diploid cottons (Gossypium, subgenus Houzingenia) based on genome sequencing.</title>
        <authorList>
            <person name="Grover C.E."/>
            <person name="Arick M.A. 2nd"/>
            <person name="Thrash A."/>
            <person name="Conover J.L."/>
            <person name="Sanders W.S."/>
            <person name="Peterson D.G."/>
            <person name="Frelichowski J.E."/>
            <person name="Scheffler J.A."/>
            <person name="Scheffler B.E."/>
            <person name="Wendel J.F."/>
        </authorList>
    </citation>
    <scope>NUCLEOTIDE SEQUENCE [LARGE SCALE GENOMIC DNA]</scope>
    <source>
        <strain evidence="2">8</strain>
        <tissue evidence="2">Leaf</tissue>
    </source>
</reference>
<feature type="compositionally biased region" description="Basic and acidic residues" evidence="1">
    <location>
        <begin position="14"/>
        <end position="29"/>
    </location>
</feature>